<accession>A0ABT4UJ30</accession>
<proteinExistence type="predicted"/>
<gene>
    <name evidence="1" type="ORF">O3P16_08105</name>
</gene>
<organism evidence="1 2">
    <name type="scientific">Polluticaenibacter yanchengensis</name>
    <dbReference type="NCBI Taxonomy" id="3014562"/>
    <lineage>
        <taxon>Bacteria</taxon>
        <taxon>Pseudomonadati</taxon>
        <taxon>Bacteroidota</taxon>
        <taxon>Chitinophagia</taxon>
        <taxon>Chitinophagales</taxon>
        <taxon>Chitinophagaceae</taxon>
        <taxon>Polluticaenibacter</taxon>
    </lineage>
</organism>
<name>A0ABT4UJ30_9BACT</name>
<dbReference type="RefSeq" id="WP_407031092.1">
    <property type="nucleotide sequence ID" value="NZ_JAQGEF010000007.1"/>
</dbReference>
<dbReference type="Proteomes" id="UP001210231">
    <property type="component" value="Unassembled WGS sequence"/>
</dbReference>
<evidence type="ECO:0000313" key="1">
    <source>
        <dbReference type="EMBL" id="MDA3614768.1"/>
    </source>
</evidence>
<protein>
    <submittedName>
        <fullName evidence="1">Uncharacterized protein</fullName>
    </submittedName>
</protein>
<comment type="caution">
    <text evidence="1">The sequence shown here is derived from an EMBL/GenBank/DDBJ whole genome shotgun (WGS) entry which is preliminary data.</text>
</comment>
<reference evidence="1 2" key="1">
    <citation type="submission" date="2022-12" db="EMBL/GenBank/DDBJ databases">
        <title>Chitinophagaceae gen. sp. nov., a new member of the family Chitinophagaceae, isolated from soil in a chemical factory.</title>
        <authorList>
            <person name="Ke Z."/>
        </authorList>
    </citation>
    <scope>NUCLEOTIDE SEQUENCE [LARGE SCALE GENOMIC DNA]</scope>
    <source>
        <strain evidence="1 2">LY-5</strain>
    </source>
</reference>
<dbReference type="EMBL" id="JAQGEF010000007">
    <property type="protein sequence ID" value="MDA3614768.1"/>
    <property type="molecule type" value="Genomic_DNA"/>
</dbReference>
<sequence>MKKKQNNGQQHQSPESYIKARARKLPLGTSYISSDWKESGLANILITRKHVNGNVTVGAYLVDLYCLGVKQCYYFFNLSPHQFDDILTEGDVAIDYNTVHNILYGAVEYAEELGFKPAKDWSIAEFILEPDDDNVPLVDIEFGRDGKPFFVPGPGDQQYKIMDILNTLVKNVGIGNFYFDDSFINDANDDDFEDDEEIDELDYEHLFEDEKSENIDIEDYIDFEEEKDEDKKD</sequence>
<evidence type="ECO:0000313" key="2">
    <source>
        <dbReference type="Proteomes" id="UP001210231"/>
    </source>
</evidence>
<keyword evidence="2" id="KW-1185">Reference proteome</keyword>